<evidence type="ECO:0000313" key="3">
    <source>
        <dbReference type="EMBL" id="EYT48687.1"/>
    </source>
</evidence>
<dbReference type="EMBL" id="AORC01000013">
    <property type="protein sequence ID" value="EYT48687.1"/>
    <property type="molecule type" value="Genomic_DNA"/>
</dbReference>
<keyword evidence="4" id="KW-1185">Reference proteome</keyword>
<gene>
    <name evidence="3" type="ORF">D641_0110775</name>
</gene>
<name>A0A022KVJ6_9MICO</name>
<dbReference type="RefSeq" id="WP_017824789.1">
    <property type="nucleotide sequence ID" value="NZ_KB403092.1"/>
</dbReference>
<accession>A0A022KVJ6</accession>
<dbReference type="Proteomes" id="UP000019754">
    <property type="component" value="Unassembled WGS sequence"/>
</dbReference>
<dbReference type="PANTHER" id="PTHR43861">
    <property type="entry name" value="TRANS-ACONITATE 2-METHYLTRANSFERASE-RELATED"/>
    <property type="match status" value="1"/>
</dbReference>
<evidence type="ECO:0000313" key="4">
    <source>
        <dbReference type="Proteomes" id="UP000019754"/>
    </source>
</evidence>
<dbReference type="GO" id="GO:0032259">
    <property type="term" value="P:methylation"/>
    <property type="evidence" value="ECO:0007669"/>
    <property type="project" value="UniProtKB-KW"/>
</dbReference>
<proteinExistence type="predicted"/>
<dbReference type="InterPro" id="IPR041698">
    <property type="entry name" value="Methyltransf_25"/>
</dbReference>
<dbReference type="GO" id="GO:0008168">
    <property type="term" value="F:methyltransferase activity"/>
    <property type="evidence" value="ECO:0007669"/>
    <property type="project" value="UniProtKB-KW"/>
</dbReference>
<dbReference type="OrthoDB" id="9786503at2"/>
<dbReference type="AlphaFoldDB" id="A0A022KVJ6"/>
<sequence length="218" mass="23719">MNDEELTPLQQWEQRYAGSDAVWSGRVNDSLAVALEGLPPGRALDLGCGEGVDVVWLAERGWDALGIDLSPTAIERARRAAGECGLDRGAEGAGRAHFEQGDLDRWIPRADAYDLVTASFLHARDAQARIAVLRRAADGIAVGGRLVVLSHAAPPPWATALHEHRAEMLSAHEEHTRLALDPAQWELVTARQIQREAVSPDGAPAHLEDSLLVLRRRC</sequence>
<evidence type="ECO:0000259" key="2">
    <source>
        <dbReference type="Pfam" id="PF13649"/>
    </source>
</evidence>
<protein>
    <submittedName>
        <fullName evidence="3">Methyltransferase type 12</fullName>
    </submittedName>
</protein>
<dbReference type="Gene3D" id="3.40.50.150">
    <property type="entry name" value="Vaccinia Virus protein VP39"/>
    <property type="match status" value="1"/>
</dbReference>
<comment type="caution">
    <text evidence="3">The sequence shown here is derived from an EMBL/GenBank/DDBJ whole genome shotgun (WGS) entry which is preliminary data.</text>
</comment>
<dbReference type="Pfam" id="PF13649">
    <property type="entry name" value="Methyltransf_25"/>
    <property type="match status" value="1"/>
</dbReference>
<dbReference type="STRING" id="1249481.D641_0110775"/>
<evidence type="ECO:0000256" key="1">
    <source>
        <dbReference type="ARBA" id="ARBA00022679"/>
    </source>
</evidence>
<dbReference type="HOGENOM" id="CLU_056435_0_0_11"/>
<dbReference type="SUPFAM" id="SSF53335">
    <property type="entry name" value="S-adenosyl-L-methionine-dependent methyltransferases"/>
    <property type="match status" value="1"/>
</dbReference>
<organism evidence="3 4">
    <name type="scientific">Brachybacterium muris UCD-AY4</name>
    <dbReference type="NCBI Taxonomy" id="1249481"/>
    <lineage>
        <taxon>Bacteria</taxon>
        <taxon>Bacillati</taxon>
        <taxon>Actinomycetota</taxon>
        <taxon>Actinomycetes</taxon>
        <taxon>Micrococcales</taxon>
        <taxon>Dermabacteraceae</taxon>
        <taxon>Brachybacterium</taxon>
    </lineage>
</organism>
<feature type="domain" description="Methyltransferase" evidence="2">
    <location>
        <begin position="44"/>
        <end position="144"/>
    </location>
</feature>
<keyword evidence="1 3" id="KW-0808">Transferase</keyword>
<keyword evidence="3" id="KW-0489">Methyltransferase</keyword>
<reference evidence="3 4" key="1">
    <citation type="journal article" date="2013" name="Genome Announc.">
        <title>Draft genome sequence of an Actinobacterium, Brachybacterium muris strain UCD-AY4.</title>
        <authorList>
            <person name="Lo J.R."/>
            <person name="Lang J.M."/>
            <person name="Darling A.E."/>
            <person name="Eisen J.A."/>
            <person name="Coil D.A."/>
        </authorList>
    </citation>
    <scope>NUCLEOTIDE SEQUENCE [LARGE SCALE GENOMIC DNA]</scope>
    <source>
        <strain evidence="3 4">UCD-AY4</strain>
    </source>
</reference>
<dbReference type="CDD" id="cd02440">
    <property type="entry name" value="AdoMet_MTases"/>
    <property type="match status" value="1"/>
</dbReference>
<dbReference type="InterPro" id="IPR029063">
    <property type="entry name" value="SAM-dependent_MTases_sf"/>
</dbReference>